<gene>
    <name evidence="1" type="ORF">BLA39750_01271</name>
</gene>
<proteinExistence type="predicted"/>
<dbReference type="EMBL" id="CABVQN010000004">
    <property type="protein sequence ID" value="VWC82019.1"/>
    <property type="molecule type" value="Genomic_DNA"/>
</dbReference>
<dbReference type="AlphaFoldDB" id="A0A6P2V1R5"/>
<accession>A0A6P2V1R5</accession>
<name>A0A6P2V1R5_BURL3</name>
<organism evidence="1 2">
    <name type="scientific">Burkholderia lata (strain ATCC 17760 / DSM 23089 / LMG 22485 / NCIMB 9086 / R18194 / 383)</name>
    <dbReference type="NCBI Taxonomy" id="482957"/>
    <lineage>
        <taxon>Bacteria</taxon>
        <taxon>Pseudomonadati</taxon>
        <taxon>Pseudomonadota</taxon>
        <taxon>Betaproteobacteria</taxon>
        <taxon>Burkholderiales</taxon>
        <taxon>Burkholderiaceae</taxon>
        <taxon>Burkholderia</taxon>
        <taxon>Burkholderia cepacia complex</taxon>
    </lineage>
</organism>
<protein>
    <submittedName>
        <fullName evidence="1">Uncharacterized protein</fullName>
    </submittedName>
</protein>
<sequence length="100" mass="11361">MTPEQIALQAIRERNSQLEALCARAGAALYQGQASRPEEGYKCAISRQARVFRLDDGKIIVEGVQIWHKRFRSSNRMYFEVDDETAAKGVANEFLARPFL</sequence>
<dbReference type="RefSeq" id="WP_175011406.1">
    <property type="nucleotide sequence ID" value="NZ_CABVQN010000004.1"/>
</dbReference>
<reference evidence="1 2" key="1">
    <citation type="submission" date="2019-09" db="EMBL/GenBank/DDBJ databases">
        <authorList>
            <person name="Depoorter E."/>
        </authorList>
    </citation>
    <scope>NUCLEOTIDE SEQUENCE [LARGE SCALE GENOMIC DNA]</scope>
    <source>
        <strain evidence="1">R-39750</strain>
    </source>
</reference>
<dbReference type="Proteomes" id="UP000494110">
    <property type="component" value="Unassembled WGS sequence"/>
</dbReference>
<evidence type="ECO:0000313" key="1">
    <source>
        <dbReference type="EMBL" id="VWC82019.1"/>
    </source>
</evidence>
<evidence type="ECO:0000313" key="2">
    <source>
        <dbReference type="Proteomes" id="UP000494110"/>
    </source>
</evidence>